<dbReference type="InterPro" id="IPR012317">
    <property type="entry name" value="Poly(ADP-ribose)pol_cat_dom"/>
</dbReference>
<dbReference type="SUPFAM" id="SSF54495">
    <property type="entry name" value="UBC-like"/>
    <property type="match status" value="1"/>
</dbReference>
<dbReference type="Pfam" id="PF00179">
    <property type="entry name" value="UQ_con"/>
    <property type="match status" value="1"/>
</dbReference>
<evidence type="ECO:0000256" key="2">
    <source>
        <dbReference type="ARBA" id="ARBA00022679"/>
    </source>
</evidence>
<keyword evidence="1" id="KW-0328">Glycosyltransferase</keyword>
<evidence type="ECO:0000256" key="3">
    <source>
        <dbReference type="ARBA" id="ARBA00022695"/>
    </source>
</evidence>
<accession>A0AAD4KN77</accession>
<dbReference type="InterPro" id="IPR016135">
    <property type="entry name" value="UBQ-conjugating_enzyme/RWD"/>
</dbReference>
<dbReference type="EMBL" id="JAJTJA010000008">
    <property type="protein sequence ID" value="KAH8695422.1"/>
    <property type="molecule type" value="Genomic_DNA"/>
</dbReference>
<dbReference type="Gene3D" id="3.90.228.10">
    <property type="match status" value="1"/>
</dbReference>
<feature type="region of interest" description="Disordered" evidence="5">
    <location>
        <begin position="814"/>
        <end position="847"/>
    </location>
</feature>
<dbReference type="GO" id="GO:0016779">
    <property type="term" value="F:nucleotidyltransferase activity"/>
    <property type="evidence" value="ECO:0007669"/>
    <property type="project" value="UniProtKB-KW"/>
</dbReference>
<dbReference type="InterPro" id="IPR051838">
    <property type="entry name" value="ARTD_PARP"/>
</dbReference>
<dbReference type="GeneID" id="70246861"/>
<evidence type="ECO:0000313" key="7">
    <source>
        <dbReference type="EMBL" id="KAH8695422.1"/>
    </source>
</evidence>
<sequence>MPRKDFLRDLERARSPGLFPGLHGIRLGDDDESISFSFSHSPETDLPLEFQVVISDLSEYPKSHQYLIFSTSTTVPPAAVDVLDVVRVAVAGSPIHDLFNMVSDALRNVLSADILQTTEVSQDSENDEVDWDAADSDFSVEAAWQDDSFDEDQQFFGSVRTDTKKSESLKQDLRAAKKAGFKVGYLGKLTGSVIISISCRVSKLGISDEAMQAWSVERTQYLVVLIRYPSGYANLQQVLEQKRKGLTTQVQMHVGLCSSYKPTMTEALDVFARFNGIPTPQGRDTSESHGSQKLVPLFIEMPLNSLLNERLLKIIELRYQYAFSWSGAELFFNNAQGMMIAPEDFGGDEYTLPDDRSASLPEIVQADQLSDAASPNALSFPLIAMQFTLRHFVKCTEFCLVCHCKMDANFEALKPYVCSKPLCLYQYMALGMGPSVDWEILKQPYVIDLLITFAYSSAATGNLSDFPHGLGIMVPGSSKSTYSRKGKLRLSDMQLTITSAFEDKTFLSPGRWIVMKSSPQISNDIWHFRVEDTLSWPLVCLSQPMVHGNIQHALPVSTNQESLEVNFAVYDQNFDDIKQDKDKCQAIATLLDTLPDVIAMRDFLESAPPGSREILALWNRVSSSAFDLLRWVVASNRSCIMQDGDLSQIKGVKSSPNLVSGMDGYLQFRFAQGSPDKEEKFMMAVTAKAPKIDRKYPTIFTWHGSPLSNWHGIIREGLHYKKVTNGRAYGNGVYMAQHFSTSRGYTQRGDQGSYWPNSILKVQGAISLNEVVNSTKDYVNSSSGIYVVKDIEWIQTRYLFVECQPRVDLLKDSPSYSESSIKDSSIKPNFYPQDPKHAANGPKGRTIDIPMTALGQRRRLLVTQLLQSASATVKLGENKEDVILAASSEDDDSASVATLNEDLTVLLSDSEDSESHLVSDYAGDSEAVAQTTGLEKTTKTHKSTPSTDFQPGMLTESSMTLLEPPSYATTLATKYLQQQLLQTLKVQQKNSLVELGWYIDPQLISNPYQWIVELHSFELTLPLGQDLEKTGIQSIILEMRFSQNYPMSPPFVRIVKPRLLEFAHGGGGHVTAGGALCMELLTNSGWLPSYSMESVLLSIRFALCSTEPKPARLLSGQSGGQKGRIFEYPIQDAISAYVRACTAHGWEVPKDFSTLAW</sequence>
<reference evidence="7" key="1">
    <citation type="submission" date="2021-12" db="EMBL/GenBank/DDBJ databases">
        <title>Convergent genome expansion in fungi linked to evolution of root-endophyte symbiosis.</title>
        <authorList>
            <consortium name="DOE Joint Genome Institute"/>
            <person name="Ke Y.-H."/>
            <person name="Bonito G."/>
            <person name="Liao H.-L."/>
            <person name="Looney B."/>
            <person name="Rojas-Flechas A."/>
            <person name="Nash J."/>
            <person name="Hameed K."/>
            <person name="Schadt C."/>
            <person name="Martin F."/>
            <person name="Crous P.W."/>
            <person name="Miettinen O."/>
            <person name="Magnuson J.K."/>
            <person name="Labbe J."/>
            <person name="Jacobson D."/>
            <person name="Doktycz M.J."/>
            <person name="Veneault-Fourrey C."/>
            <person name="Kuo A."/>
            <person name="Mondo S."/>
            <person name="Calhoun S."/>
            <person name="Riley R."/>
            <person name="Ohm R."/>
            <person name="LaButti K."/>
            <person name="Andreopoulos B."/>
            <person name="Pangilinan J."/>
            <person name="Nolan M."/>
            <person name="Tritt A."/>
            <person name="Clum A."/>
            <person name="Lipzen A."/>
            <person name="Daum C."/>
            <person name="Barry K."/>
            <person name="Grigoriev I.V."/>
            <person name="Vilgalys R."/>
        </authorList>
    </citation>
    <scope>NUCLEOTIDE SEQUENCE</scope>
    <source>
        <strain evidence="7">PMI_201</strain>
    </source>
</reference>
<organism evidence="7 8">
    <name type="scientific">Talaromyces proteolyticus</name>
    <dbReference type="NCBI Taxonomy" id="1131652"/>
    <lineage>
        <taxon>Eukaryota</taxon>
        <taxon>Fungi</taxon>
        <taxon>Dikarya</taxon>
        <taxon>Ascomycota</taxon>
        <taxon>Pezizomycotina</taxon>
        <taxon>Eurotiomycetes</taxon>
        <taxon>Eurotiomycetidae</taxon>
        <taxon>Eurotiales</taxon>
        <taxon>Trichocomaceae</taxon>
        <taxon>Talaromyces</taxon>
        <taxon>Talaromyces sect. Bacilispori</taxon>
    </lineage>
</organism>
<dbReference type="CDD" id="cd23802">
    <property type="entry name" value="UBCc_UBE2Q"/>
    <property type="match status" value="1"/>
</dbReference>
<protein>
    <recommendedName>
        <fullName evidence="6">UBC core domain-containing protein</fullName>
    </recommendedName>
</protein>
<keyword evidence="4" id="KW-0520">NAD</keyword>
<dbReference type="PROSITE" id="PS50127">
    <property type="entry name" value="UBC_2"/>
    <property type="match status" value="1"/>
</dbReference>
<dbReference type="InterPro" id="IPR000608">
    <property type="entry name" value="UBC"/>
</dbReference>
<keyword evidence="8" id="KW-1185">Reference proteome</keyword>
<dbReference type="RefSeq" id="XP_046070564.1">
    <property type="nucleotide sequence ID" value="XM_046216574.1"/>
</dbReference>
<dbReference type="GO" id="GO:0003950">
    <property type="term" value="F:NAD+ poly-ADP-ribosyltransferase activity"/>
    <property type="evidence" value="ECO:0007669"/>
    <property type="project" value="InterPro"/>
</dbReference>
<gene>
    <name evidence="7" type="ORF">BGW36DRAFT_382663</name>
</gene>
<name>A0AAD4KN77_9EURO</name>
<evidence type="ECO:0000259" key="6">
    <source>
        <dbReference type="PROSITE" id="PS50127"/>
    </source>
</evidence>
<dbReference type="AlphaFoldDB" id="A0AAD4KN77"/>
<evidence type="ECO:0000313" key="8">
    <source>
        <dbReference type="Proteomes" id="UP001201262"/>
    </source>
</evidence>
<proteinExistence type="predicted"/>
<dbReference type="SUPFAM" id="SSF56399">
    <property type="entry name" value="ADP-ribosylation"/>
    <property type="match status" value="1"/>
</dbReference>
<feature type="domain" description="UBC core" evidence="6">
    <location>
        <begin position="971"/>
        <end position="1147"/>
    </location>
</feature>
<feature type="region of interest" description="Disordered" evidence="5">
    <location>
        <begin position="932"/>
        <end position="953"/>
    </location>
</feature>
<dbReference type="Proteomes" id="UP001201262">
    <property type="component" value="Unassembled WGS sequence"/>
</dbReference>
<keyword evidence="3" id="KW-0548">Nucleotidyltransferase</keyword>
<evidence type="ECO:0000256" key="4">
    <source>
        <dbReference type="ARBA" id="ARBA00023027"/>
    </source>
</evidence>
<dbReference type="Gene3D" id="3.10.110.10">
    <property type="entry name" value="Ubiquitin Conjugating Enzyme"/>
    <property type="match status" value="1"/>
</dbReference>
<evidence type="ECO:0000256" key="5">
    <source>
        <dbReference type="SAM" id="MobiDB-lite"/>
    </source>
</evidence>
<dbReference type="Pfam" id="PF00644">
    <property type="entry name" value="PARP"/>
    <property type="match status" value="1"/>
</dbReference>
<dbReference type="FunFam" id="3.10.110.10:FF:000107">
    <property type="entry name" value="Ubiquitin conjugating enzyme, putative"/>
    <property type="match status" value="1"/>
</dbReference>
<keyword evidence="2" id="KW-0808">Transferase</keyword>
<comment type="caution">
    <text evidence="7">The sequence shown here is derived from an EMBL/GenBank/DDBJ whole genome shotgun (WGS) entry which is preliminary data.</text>
</comment>
<evidence type="ECO:0000256" key="1">
    <source>
        <dbReference type="ARBA" id="ARBA00022676"/>
    </source>
</evidence>
<dbReference type="SMART" id="SM00212">
    <property type="entry name" value="UBCc"/>
    <property type="match status" value="1"/>
</dbReference>
<dbReference type="PANTHER" id="PTHR21328">
    <property type="entry name" value="POLY ADP-RIBOSE POLYMERASE FAMILY, MEMBER PARP"/>
    <property type="match status" value="1"/>
</dbReference>